<dbReference type="EMBL" id="VOBR01000006">
    <property type="protein sequence ID" value="TWP52221.1"/>
    <property type="molecule type" value="Genomic_DNA"/>
</dbReference>
<evidence type="ECO:0000256" key="10">
    <source>
        <dbReference type="ARBA" id="ARBA00023157"/>
    </source>
</evidence>
<keyword evidence="11 12" id="KW-0804">Transcription</keyword>
<dbReference type="InterPro" id="IPR034768">
    <property type="entry name" value="4FE4S_WBL"/>
</dbReference>
<proteinExistence type="inferred from homology"/>
<dbReference type="GO" id="GO:0035731">
    <property type="term" value="F:dinitrosyl-iron complex binding"/>
    <property type="evidence" value="ECO:0007669"/>
    <property type="project" value="UniProtKB-UniRule"/>
</dbReference>
<reference evidence="14 15" key="1">
    <citation type="submission" date="2019-07" db="EMBL/GenBank/DDBJ databases">
        <title>Lentzea xizangensis sp. nov., isolated from Qinghai-Tibetan Plateau Soils.</title>
        <authorList>
            <person name="Huang J."/>
        </authorList>
    </citation>
    <scope>NUCLEOTIDE SEQUENCE [LARGE SCALE GENOMIC DNA]</scope>
    <source>
        <strain evidence="14 15">FXJ1.1311</strain>
    </source>
</reference>
<dbReference type="GO" id="GO:0045892">
    <property type="term" value="P:negative regulation of DNA-templated transcription"/>
    <property type="evidence" value="ECO:0007669"/>
    <property type="project" value="TreeGrafter"/>
</dbReference>
<dbReference type="Pfam" id="PF02467">
    <property type="entry name" value="Whib"/>
    <property type="match status" value="1"/>
</dbReference>
<comment type="PTM">
    <text evidence="12">Upon Fe-S cluster removal intramolecular disulfide bonds are formed.</text>
</comment>
<dbReference type="Proteomes" id="UP000316639">
    <property type="component" value="Unassembled WGS sequence"/>
</dbReference>
<dbReference type="GO" id="GO:0005737">
    <property type="term" value="C:cytoplasm"/>
    <property type="evidence" value="ECO:0007669"/>
    <property type="project" value="UniProtKB-SubCell"/>
</dbReference>
<feature type="binding site" evidence="12">
    <location>
        <position position="56"/>
    </location>
    <ligand>
        <name>[4Fe-4S] cluster</name>
        <dbReference type="ChEBI" id="CHEBI:49883"/>
    </ligand>
</feature>
<dbReference type="PROSITE" id="PS51674">
    <property type="entry name" value="4FE4S_WBL"/>
    <property type="match status" value="1"/>
</dbReference>
<evidence type="ECO:0000313" key="15">
    <source>
        <dbReference type="Proteomes" id="UP000316639"/>
    </source>
</evidence>
<evidence type="ECO:0000256" key="3">
    <source>
        <dbReference type="ARBA" id="ARBA00022485"/>
    </source>
</evidence>
<comment type="PTM">
    <text evidence="12">The Fe-S cluster can be nitrosylated by nitric oxide (NO).</text>
</comment>
<keyword evidence="4 12" id="KW-0963">Cytoplasm</keyword>
<dbReference type="HAMAP" id="MF_01479">
    <property type="entry name" value="WhiB"/>
    <property type="match status" value="1"/>
</dbReference>
<evidence type="ECO:0000256" key="6">
    <source>
        <dbReference type="ARBA" id="ARBA00023004"/>
    </source>
</evidence>
<keyword evidence="6 12" id="KW-0408">Iron</keyword>
<comment type="similarity">
    <text evidence="2 12">Belongs to the WhiB family.</text>
</comment>
<name>A0A563EXL4_9PSEU</name>
<dbReference type="PANTHER" id="PTHR38839">
    <property type="entry name" value="TRANSCRIPTIONAL REGULATOR WHID-RELATED"/>
    <property type="match status" value="1"/>
</dbReference>
<keyword evidence="3 12" id="KW-0004">4Fe-4S</keyword>
<dbReference type="GO" id="GO:0046872">
    <property type="term" value="F:metal ion binding"/>
    <property type="evidence" value="ECO:0007669"/>
    <property type="project" value="UniProtKB-KW"/>
</dbReference>
<dbReference type="OrthoDB" id="4954884at2"/>
<keyword evidence="8 12" id="KW-0805">Transcription regulation</keyword>
<dbReference type="GO" id="GO:0003677">
    <property type="term" value="F:DNA binding"/>
    <property type="evidence" value="ECO:0007669"/>
    <property type="project" value="UniProtKB-UniRule"/>
</dbReference>
<feature type="binding site" evidence="12">
    <location>
        <position position="53"/>
    </location>
    <ligand>
        <name>[4Fe-4S] cluster</name>
        <dbReference type="ChEBI" id="CHEBI:49883"/>
    </ligand>
</feature>
<protein>
    <recommendedName>
        <fullName evidence="12">Transcriptional regulator WhiB</fullName>
    </recommendedName>
</protein>
<dbReference type="GO" id="GO:0047134">
    <property type="term" value="F:protein-disulfide reductase [NAD(P)H] activity"/>
    <property type="evidence" value="ECO:0007669"/>
    <property type="project" value="TreeGrafter"/>
</dbReference>
<sequence>MTCTTRLPKPVTDVWDWQLEGLCRGRNSAIFFHPENERGYARVARESKAKEICRSCPVLAQCRAHALRAQEPYGVWGGMGEDERRQIIAATRRRLKIA</sequence>
<organism evidence="14 15">
    <name type="scientific">Lentzea tibetensis</name>
    <dbReference type="NCBI Taxonomy" id="2591470"/>
    <lineage>
        <taxon>Bacteria</taxon>
        <taxon>Bacillati</taxon>
        <taxon>Actinomycetota</taxon>
        <taxon>Actinomycetes</taxon>
        <taxon>Pseudonocardiales</taxon>
        <taxon>Pseudonocardiaceae</taxon>
        <taxon>Lentzea</taxon>
    </lineage>
</organism>
<evidence type="ECO:0000256" key="2">
    <source>
        <dbReference type="ARBA" id="ARBA00006597"/>
    </source>
</evidence>
<evidence type="ECO:0000256" key="11">
    <source>
        <dbReference type="ARBA" id="ARBA00023163"/>
    </source>
</evidence>
<keyword evidence="10 12" id="KW-1015">Disulfide bond</keyword>
<keyword evidence="7 12" id="KW-0411">Iron-sulfur</keyword>
<dbReference type="AlphaFoldDB" id="A0A563EXL4"/>
<feature type="binding site" evidence="12">
    <location>
        <position position="62"/>
    </location>
    <ligand>
        <name>[4Fe-4S] cluster</name>
        <dbReference type="ChEBI" id="CHEBI:49883"/>
    </ligand>
</feature>
<evidence type="ECO:0000256" key="9">
    <source>
        <dbReference type="ARBA" id="ARBA00023125"/>
    </source>
</evidence>
<evidence type="ECO:0000259" key="13">
    <source>
        <dbReference type="PROSITE" id="PS51674"/>
    </source>
</evidence>
<dbReference type="GO" id="GO:0045454">
    <property type="term" value="P:cell redox homeostasis"/>
    <property type="evidence" value="ECO:0007669"/>
    <property type="project" value="TreeGrafter"/>
</dbReference>
<dbReference type="GO" id="GO:0051539">
    <property type="term" value="F:4 iron, 4 sulfur cluster binding"/>
    <property type="evidence" value="ECO:0007669"/>
    <property type="project" value="UniProtKB-UniRule"/>
</dbReference>
<feature type="binding site" evidence="12">
    <location>
        <position position="23"/>
    </location>
    <ligand>
        <name>[4Fe-4S] cluster</name>
        <dbReference type="ChEBI" id="CHEBI:49883"/>
    </ligand>
</feature>
<comment type="caution">
    <text evidence="14">The sequence shown here is derived from an EMBL/GenBank/DDBJ whole genome shotgun (WGS) entry which is preliminary data.</text>
</comment>
<evidence type="ECO:0000256" key="4">
    <source>
        <dbReference type="ARBA" id="ARBA00022490"/>
    </source>
</evidence>
<dbReference type="PANTHER" id="PTHR38839:SF5">
    <property type="entry name" value="TRANSCRIPTIONAL REGULATOR WHID"/>
    <property type="match status" value="1"/>
</dbReference>
<dbReference type="RefSeq" id="WP_146351017.1">
    <property type="nucleotide sequence ID" value="NZ_VOBR01000006.1"/>
</dbReference>
<evidence type="ECO:0000256" key="1">
    <source>
        <dbReference type="ARBA" id="ARBA00004496"/>
    </source>
</evidence>
<gene>
    <name evidence="12" type="primary">whiB</name>
    <name evidence="14" type="ORF">FKR81_11660</name>
</gene>
<feature type="domain" description="4Fe-4S Wbl-type" evidence="13">
    <location>
        <begin position="22"/>
        <end position="86"/>
    </location>
</feature>
<dbReference type="InterPro" id="IPR003482">
    <property type="entry name" value="Whib"/>
</dbReference>
<accession>A0A563EXL4</accession>
<keyword evidence="5 12" id="KW-0479">Metal-binding</keyword>
<comment type="subcellular location">
    <subcellularLocation>
        <location evidence="1 12">Cytoplasm</location>
    </subcellularLocation>
</comment>
<keyword evidence="9 12" id="KW-0238">DNA-binding</keyword>
<evidence type="ECO:0000256" key="5">
    <source>
        <dbReference type="ARBA" id="ARBA00022723"/>
    </source>
</evidence>
<keyword evidence="15" id="KW-1185">Reference proteome</keyword>
<comment type="cofactor">
    <cofactor evidence="12">
        <name>[4Fe-4S] cluster</name>
        <dbReference type="ChEBI" id="CHEBI:49883"/>
    </cofactor>
    <text evidence="12">Binds 1 [4Fe-4S] cluster per subunit. Following nitrosylation of the [4Fe-4S] cluster binds 1 [4Fe-8(NO)] cluster per subunit.</text>
</comment>
<evidence type="ECO:0000256" key="12">
    <source>
        <dbReference type="HAMAP-Rule" id="MF_01479"/>
    </source>
</evidence>
<evidence type="ECO:0000313" key="14">
    <source>
        <dbReference type="EMBL" id="TWP52221.1"/>
    </source>
</evidence>
<evidence type="ECO:0000256" key="7">
    <source>
        <dbReference type="ARBA" id="ARBA00023014"/>
    </source>
</evidence>
<evidence type="ECO:0000256" key="8">
    <source>
        <dbReference type="ARBA" id="ARBA00023015"/>
    </source>
</evidence>
<comment type="function">
    <text evidence="12">Acts as a transcriptional regulator. Probably redox-responsive. The apo- but not holo-form probably binds DNA.</text>
</comment>